<evidence type="ECO:0000256" key="1">
    <source>
        <dbReference type="SAM" id="MobiDB-lite"/>
    </source>
</evidence>
<gene>
    <name evidence="2" type="ORF">BRAA06T25454Z</name>
</gene>
<accession>A0A3P5YTG3</accession>
<protein>
    <submittedName>
        <fullName evidence="2">Uncharacterized protein</fullName>
    </submittedName>
</protein>
<organism evidence="2">
    <name type="scientific">Brassica campestris</name>
    <name type="common">Field mustard</name>
    <dbReference type="NCBI Taxonomy" id="3711"/>
    <lineage>
        <taxon>Eukaryota</taxon>
        <taxon>Viridiplantae</taxon>
        <taxon>Streptophyta</taxon>
        <taxon>Embryophyta</taxon>
        <taxon>Tracheophyta</taxon>
        <taxon>Spermatophyta</taxon>
        <taxon>Magnoliopsida</taxon>
        <taxon>eudicotyledons</taxon>
        <taxon>Gunneridae</taxon>
        <taxon>Pentapetalae</taxon>
        <taxon>rosids</taxon>
        <taxon>malvids</taxon>
        <taxon>Brassicales</taxon>
        <taxon>Brassicaceae</taxon>
        <taxon>Brassiceae</taxon>
        <taxon>Brassica</taxon>
    </lineage>
</organism>
<feature type="region of interest" description="Disordered" evidence="1">
    <location>
        <begin position="1"/>
        <end position="66"/>
    </location>
</feature>
<name>A0A3P5YTG3_BRACM</name>
<dbReference type="EMBL" id="LR031569">
    <property type="protein sequence ID" value="VDC66914.1"/>
    <property type="molecule type" value="Genomic_DNA"/>
</dbReference>
<reference evidence="2" key="1">
    <citation type="submission" date="2018-11" db="EMBL/GenBank/DDBJ databases">
        <authorList>
            <consortium name="Genoscope - CEA"/>
            <person name="William W."/>
        </authorList>
    </citation>
    <scope>NUCLEOTIDE SEQUENCE</scope>
</reference>
<evidence type="ECO:0000313" key="2">
    <source>
        <dbReference type="EMBL" id="VDC66914.1"/>
    </source>
</evidence>
<sequence>MECPSHDNPETSTRNQQTDEDTGQQHGPIPNQREQGCHQMTMVKKKRRKGLHLNPELHAGKTAPRV</sequence>
<dbReference type="AlphaFoldDB" id="A0A3P5YTG3"/>
<proteinExistence type="predicted"/>